<proteinExistence type="predicted"/>
<evidence type="ECO:0000313" key="2">
    <source>
        <dbReference type="Proteomes" id="UP000235507"/>
    </source>
</evidence>
<protein>
    <submittedName>
        <fullName evidence="1">Uncharacterized protein</fullName>
    </submittedName>
</protein>
<dbReference type="RefSeq" id="WP_143977874.1">
    <property type="nucleotide sequence ID" value="NZ_PNOT02000375.1"/>
</dbReference>
<name>A0A8T9AHW0_9HYPH</name>
<dbReference type="EMBL" id="PNOT02000375">
    <property type="protein sequence ID" value="TSE00925.1"/>
    <property type="molecule type" value="Genomic_DNA"/>
</dbReference>
<dbReference type="Proteomes" id="UP000235507">
    <property type="component" value="Unassembled WGS sequence"/>
</dbReference>
<gene>
    <name evidence="1" type="ORF">C1D09_031625</name>
</gene>
<evidence type="ECO:0000313" key="1">
    <source>
        <dbReference type="EMBL" id="TSE00925.1"/>
    </source>
</evidence>
<sequence length="162" mass="18656">MSDSAMTVNNVSLWHEKYPSGRWIRCLFALVPLLFCTDATAEQVNRQRVAICPTNQLIHAKEIWGEFASNDEATDFARRKFLALGEEGFANWLSCQRFDVRVSSGRGATTNIHATYITRHGDEDLWVPQGVYYWLFPPRNYYIEVHVKNRRLIDITATAISE</sequence>
<accession>A0A8T9AHW0</accession>
<organism evidence="1 2">
    <name type="scientific">Mesorhizobium intechi</name>
    <dbReference type="NCBI Taxonomy" id="537601"/>
    <lineage>
        <taxon>Bacteria</taxon>
        <taxon>Pseudomonadati</taxon>
        <taxon>Pseudomonadota</taxon>
        <taxon>Alphaproteobacteria</taxon>
        <taxon>Hyphomicrobiales</taxon>
        <taxon>Phyllobacteriaceae</taxon>
        <taxon>Mesorhizobium</taxon>
    </lineage>
</organism>
<reference evidence="1" key="1">
    <citation type="submission" date="2019-07" db="EMBL/GenBank/DDBJ databases">
        <title>Mesorhizobum intechiensis sp. nov. isolated from nodules of Lotus tenuis growing in lowlands of the Flooding Pampa, Argentina.</title>
        <authorList>
            <person name="Estrella M.J."/>
            <person name="Torres Tejerizo G.A."/>
            <person name="Cumpa Velazquez L.M."/>
            <person name="Fontana F."/>
            <person name="Hansen L."/>
            <person name="Pistorio M."/>
            <person name="Sannazzaro A.I."/>
        </authorList>
    </citation>
    <scope>NUCLEOTIDE SEQUENCE</scope>
    <source>
        <strain evidence="1">BD68</strain>
    </source>
</reference>
<keyword evidence="2" id="KW-1185">Reference proteome</keyword>
<dbReference type="AlphaFoldDB" id="A0A8T9AHW0"/>
<comment type="caution">
    <text evidence="1">The sequence shown here is derived from an EMBL/GenBank/DDBJ whole genome shotgun (WGS) entry which is preliminary data.</text>
</comment>